<keyword evidence="3" id="KW-1185">Reference proteome</keyword>
<feature type="domain" description="DUF2666" evidence="1">
    <location>
        <begin position="5"/>
        <end position="109"/>
    </location>
</feature>
<evidence type="ECO:0000313" key="2">
    <source>
        <dbReference type="EMBL" id="AEH25160.1"/>
    </source>
</evidence>
<accession>F8AGG1</accession>
<evidence type="ECO:0000259" key="1">
    <source>
        <dbReference type="Pfam" id="PF10869"/>
    </source>
</evidence>
<dbReference type="EMBL" id="CP002779">
    <property type="protein sequence ID" value="AEH25160.1"/>
    <property type="molecule type" value="Genomic_DNA"/>
</dbReference>
<dbReference type="AlphaFoldDB" id="F8AGG1"/>
<dbReference type="InterPro" id="IPR022620">
    <property type="entry name" value="DUF2666"/>
</dbReference>
<protein>
    <recommendedName>
        <fullName evidence="1">DUF2666 domain-containing protein</fullName>
    </recommendedName>
</protein>
<dbReference type="STRING" id="529709.PYCH_14920"/>
<feature type="domain" description="DUF2666" evidence="1">
    <location>
        <begin position="135"/>
        <end position="260"/>
    </location>
</feature>
<gene>
    <name evidence="2" type="ordered locus">PYCH_14920</name>
</gene>
<dbReference type="Pfam" id="PF10869">
    <property type="entry name" value="DUF2666"/>
    <property type="match status" value="2"/>
</dbReference>
<dbReference type="eggNOG" id="arCOG03415">
    <property type="taxonomic scope" value="Archaea"/>
</dbReference>
<organism evidence="2 3">
    <name type="scientific">Pyrococcus yayanosii (strain CH1 / JCM 16557)</name>
    <dbReference type="NCBI Taxonomy" id="529709"/>
    <lineage>
        <taxon>Archaea</taxon>
        <taxon>Methanobacteriati</taxon>
        <taxon>Methanobacteriota</taxon>
        <taxon>Thermococci</taxon>
        <taxon>Thermococcales</taxon>
        <taxon>Thermococcaceae</taxon>
        <taxon>Pyrococcus</taxon>
    </lineage>
</organism>
<dbReference type="RefSeq" id="WP_013906216.1">
    <property type="nucleotide sequence ID" value="NC_015680.1"/>
</dbReference>
<dbReference type="Proteomes" id="UP000008386">
    <property type="component" value="Chromosome"/>
</dbReference>
<sequence>MRVVDHIEFTARHGPWLVGERLEEMEEEKIAKFLARISNTVNNKLPDYLTVVIDVEGVRALLGEGELWEVLKHLRSPGTSRKLNALIREEDKKLRKILGDVAKALLVRLSLANLAPVDYPVEPISEVRVKLPYEEEHVNFTAKHDRWIVVKRLMIDEKTSQLDVARLLASINETAVSKIPVYARIDVKGIKNYFSTFKKVRKEEDIKALAESLEAFPAEEFAPKEFKGFAARHALGVALSKLGLPLDVPAKVLEKYLEKSG</sequence>
<dbReference type="GeneID" id="10838062"/>
<proteinExistence type="predicted"/>
<reference evidence="2 3" key="1">
    <citation type="journal article" date="2011" name="J. Bacteriol.">
        <title>Complete genome sequence of the obligate piezophilic hyperthermophilic archaeon Pyrococcus yayanosii CH1.</title>
        <authorList>
            <person name="Jun X."/>
            <person name="Lupeng L."/>
            <person name="Minjuan X."/>
            <person name="Oger P."/>
            <person name="Fengping W."/>
            <person name="Jebbar M."/>
            <person name="Xiang X."/>
        </authorList>
    </citation>
    <scope>NUCLEOTIDE SEQUENCE [LARGE SCALE GENOMIC DNA]</scope>
    <source>
        <strain evidence="3">CH1 / JCM 16557</strain>
    </source>
</reference>
<name>F8AGG1_PYRYC</name>
<evidence type="ECO:0000313" key="3">
    <source>
        <dbReference type="Proteomes" id="UP000008386"/>
    </source>
</evidence>
<dbReference type="KEGG" id="pya:PYCH_14920"/>
<dbReference type="OrthoDB" id="86044at2157"/>
<dbReference type="HOGENOM" id="CLU_1056107_0_0_2"/>